<reference evidence="2 3" key="1">
    <citation type="submission" date="2019-10" db="EMBL/GenBank/DDBJ databases">
        <title>Assembly and Annotation for the nematode Trichostrongylus colubriformis.</title>
        <authorList>
            <person name="Martin J."/>
        </authorList>
    </citation>
    <scope>NUCLEOTIDE SEQUENCE [LARGE SCALE GENOMIC DNA]</scope>
    <source>
        <strain evidence="2">G859</strain>
        <tissue evidence="2">Whole worm</tissue>
    </source>
</reference>
<organism evidence="2 3">
    <name type="scientific">Trichostrongylus colubriformis</name>
    <name type="common">Black scour worm</name>
    <dbReference type="NCBI Taxonomy" id="6319"/>
    <lineage>
        <taxon>Eukaryota</taxon>
        <taxon>Metazoa</taxon>
        <taxon>Ecdysozoa</taxon>
        <taxon>Nematoda</taxon>
        <taxon>Chromadorea</taxon>
        <taxon>Rhabditida</taxon>
        <taxon>Rhabditina</taxon>
        <taxon>Rhabditomorpha</taxon>
        <taxon>Strongyloidea</taxon>
        <taxon>Trichostrongylidae</taxon>
        <taxon>Trichostrongylus</taxon>
    </lineage>
</organism>
<evidence type="ECO:0000313" key="3">
    <source>
        <dbReference type="Proteomes" id="UP001331761"/>
    </source>
</evidence>
<dbReference type="Proteomes" id="UP001331761">
    <property type="component" value="Unassembled WGS sequence"/>
</dbReference>
<gene>
    <name evidence="2" type="ORF">GCK32_006522</name>
</gene>
<comment type="caution">
    <text evidence="2">The sequence shown here is derived from an EMBL/GenBank/DDBJ whole genome shotgun (WGS) entry which is preliminary data.</text>
</comment>
<dbReference type="InterPro" id="IPR000953">
    <property type="entry name" value="Chromo/chromo_shadow_dom"/>
</dbReference>
<dbReference type="InterPro" id="IPR016197">
    <property type="entry name" value="Chromo-like_dom_sf"/>
</dbReference>
<evidence type="ECO:0000259" key="1">
    <source>
        <dbReference type="PROSITE" id="PS50013"/>
    </source>
</evidence>
<protein>
    <recommendedName>
        <fullName evidence="1">Chromo domain-containing protein</fullName>
    </recommendedName>
</protein>
<keyword evidence="3" id="KW-1185">Reference proteome</keyword>
<dbReference type="InterPro" id="IPR023780">
    <property type="entry name" value="Chromo_domain"/>
</dbReference>
<dbReference type="EMBL" id="WIXE01008553">
    <property type="protein sequence ID" value="KAK5979209.1"/>
    <property type="molecule type" value="Genomic_DNA"/>
</dbReference>
<dbReference type="Pfam" id="PF00385">
    <property type="entry name" value="Chromo"/>
    <property type="match status" value="1"/>
</dbReference>
<evidence type="ECO:0000313" key="2">
    <source>
        <dbReference type="EMBL" id="KAK5979209.1"/>
    </source>
</evidence>
<dbReference type="SUPFAM" id="SSF54160">
    <property type="entry name" value="Chromo domain-like"/>
    <property type="match status" value="1"/>
</dbReference>
<dbReference type="CDD" id="cd00024">
    <property type="entry name" value="CD_CSD"/>
    <property type="match status" value="1"/>
</dbReference>
<proteinExistence type="predicted"/>
<dbReference type="AlphaFoldDB" id="A0AAN8FLX6"/>
<feature type="domain" description="Chromo" evidence="1">
    <location>
        <begin position="23"/>
        <end position="59"/>
    </location>
</feature>
<name>A0AAN8FLX6_TRICO</name>
<sequence>MIIECLFHTYNEFEISLNHLHWIWVREILATRIKRGRREYLIKWEVCSYEEVTWEAEADCCITKSPADCSEQVQVPVKQSHHILMPAEGVANHVVAA</sequence>
<dbReference type="PROSITE" id="PS50013">
    <property type="entry name" value="CHROMO_2"/>
    <property type="match status" value="1"/>
</dbReference>
<accession>A0AAN8FLX6</accession>
<dbReference type="Gene3D" id="2.40.50.40">
    <property type="match status" value="1"/>
</dbReference>